<sequence length="70" mass="7656">MGMSLDGMVLSADLGGSSKYSNVWDFLDTGGEKLLLEAWTPSLEDFNLSEKSPIQCTLNNQLRTDTDKGI</sequence>
<comment type="caution">
    <text evidence="1">The sequence shown here is derived from an EMBL/GenBank/DDBJ whole genome shotgun (WGS) entry which is preliminary data.</text>
</comment>
<dbReference type="Proteomes" id="UP000789525">
    <property type="component" value="Unassembled WGS sequence"/>
</dbReference>
<name>A0ACA9L1V0_9GLOM</name>
<reference evidence="1" key="1">
    <citation type="submission" date="2021-06" db="EMBL/GenBank/DDBJ databases">
        <authorList>
            <person name="Kallberg Y."/>
            <person name="Tangrot J."/>
            <person name="Rosling A."/>
        </authorList>
    </citation>
    <scope>NUCLEOTIDE SEQUENCE</scope>
    <source>
        <strain evidence="1">CL356</strain>
    </source>
</reference>
<keyword evidence="2" id="KW-1185">Reference proteome</keyword>
<proteinExistence type="predicted"/>
<gene>
    <name evidence="1" type="ORF">ACOLOM_LOCUS2795</name>
</gene>
<protein>
    <submittedName>
        <fullName evidence="1">14134_t:CDS:1</fullName>
    </submittedName>
</protein>
<evidence type="ECO:0000313" key="2">
    <source>
        <dbReference type="Proteomes" id="UP000789525"/>
    </source>
</evidence>
<accession>A0ACA9L1V0</accession>
<evidence type="ECO:0000313" key="1">
    <source>
        <dbReference type="EMBL" id="CAG8500927.1"/>
    </source>
</evidence>
<dbReference type="EMBL" id="CAJVPT010003832">
    <property type="protein sequence ID" value="CAG8500927.1"/>
    <property type="molecule type" value="Genomic_DNA"/>
</dbReference>
<organism evidence="1 2">
    <name type="scientific">Acaulospora colombiana</name>
    <dbReference type="NCBI Taxonomy" id="27376"/>
    <lineage>
        <taxon>Eukaryota</taxon>
        <taxon>Fungi</taxon>
        <taxon>Fungi incertae sedis</taxon>
        <taxon>Mucoromycota</taxon>
        <taxon>Glomeromycotina</taxon>
        <taxon>Glomeromycetes</taxon>
        <taxon>Diversisporales</taxon>
        <taxon>Acaulosporaceae</taxon>
        <taxon>Acaulospora</taxon>
    </lineage>
</organism>